<keyword evidence="12" id="KW-1185">Reference proteome</keyword>
<dbReference type="Proteomes" id="UP000827721">
    <property type="component" value="Unassembled WGS sequence"/>
</dbReference>
<dbReference type="SUPFAM" id="SSF51445">
    <property type="entry name" value="(Trans)glycosidases"/>
    <property type="match status" value="1"/>
</dbReference>
<reference evidence="11 12" key="1">
    <citation type="submission" date="2021-02" db="EMBL/GenBank/DDBJ databases">
        <title>Plant Genome Project.</title>
        <authorList>
            <person name="Zhang R.-G."/>
        </authorList>
    </citation>
    <scope>NUCLEOTIDE SEQUENCE [LARGE SCALE GENOMIC DNA]</scope>
    <source>
        <tissue evidence="11">Leaves</tissue>
    </source>
</reference>
<accession>A0ABQ8HRG8</accession>
<dbReference type="EMBL" id="JAFEMO010000008">
    <property type="protein sequence ID" value="KAH7566943.1"/>
    <property type="molecule type" value="Genomic_DNA"/>
</dbReference>
<gene>
    <name evidence="11" type="ORF">JRO89_XS08G0256800</name>
</gene>
<dbReference type="InterPro" id="IPR036457">
    <property type="entry name" value="PPM-type-like_dom_sf"/>
</dbReference>
<dbReference type="EC" id="3.2.1.23" evidence="3 7"/>
<dbReference type="InterPro" id="IPR048913">
    <property type="entry name" value="BetaGal_gal-bd"/>
</dbReference>
<dbReference type="Gene3D" id="3.60.40.10">
    <property type="entry name" value="PPM-type phosphatase domain"/>
    <property type="match status" value="1"/>
</dbReference>
<feature type="signal peptide" evidence="9">
    <location>
        <begin position="1"/>
        <end position="22"/>
    </location>
</feature>
<evidence type="ECO:0000256" key="8">
    <source>
        <dbReference type="RuleBase" id="RU003679"/>
    </source>
</evidence>
<evidence type="ECO:0000256" key="6">
    <source>
        <dbReference type="ARBA" id="ARBA00023295"/>
    </source>
</evidence>
<evidence type="ECO:0000256" key="1">
    <source>
        <dbReference type="ARBA" id="ARBA00001412"/>
    </source>
</evidence>
<dbReference type="InterPro" id="IPR001932">
    <property type="entry name" value="PPM-type_phosphatase-like_dom"/>
</dbReference>
<keyword evidence="4 9" id="KW-0732">Signal</keyword>
<evidence type="ECO:0000256" key="9">
    <source>
        <dbReference type="SAM" id="SignalP"/>
    </source>
</evidence>
<evidence type="ECO:0000256" key="7">
    <source>
        <dbReference type="RuleBase" id="RU000675"/>
    </source>
</evidence>
<dbReference type="InterPro" id="IPR017853">
    <property type="entry name" value="GH"/>
</dbReference>
<dbReference type="InterPro" id="IPR008979">
    <property type="entry name" value="Galactose-bd-like_sf"/>
</dbReference>
<name>A0ABQ8HRG8_9ROSI</name>
<keyword evidence="5 7" id="KW-0378">Hydrolase</keyword>
<keyword evidence="6 7" id="KW-0326">Glycosidase</keyword>
<evidence type="ECO:0000259" key="10">
    <source>
        <dbReference type="PROSITE" id="PS51746"/>
    </source>
</evidence>
<dbReference type="SUPFAM" id="SSF81606">
    <property type="entry name" value="PP2C-like"/>
    <property type="match status" value="1"/>
</dbReference>
<evidence type="ECO:0000256" key="2">
    <source>
        <dbReference type="ARBA" id="ARBA00009809"/>
    </source>
</evidence>
<protein>
    <recommendedName>
        <fullName evidence="3 7">Beta-galactosidase</fullName>
        <ecNumber evidence="3 7">3.2.1.23</ecNumber>
    </recommendedName>
</protein>
<feature type="domain" description="PPM-type phosphatase" evidence="10">
    <location>
        <begin position="663"/>
        <end position="899"/>
    </location>
</feature>
<dbReference type="InterPro" id="IPR041392">
    <property type="entry name" value="GHD"/>
</dbReference>
<dbReference type="PROSITE" id="PS01182">
    <property type="entry name" value="GLYCOSYL_HYDROL_F35"/>
    <property type="match status" value="1"/>
</dbReference>
<dbReference type="PANTHER" id="PTHR23421">
    <property type="entry name" value="BETA-GALACTOSIDASE RELATED"/>
    <property type="match status" value="1"/>
</dbReference>
<dbReference type="PRINTS" id="PR00742">
    <property type="entry name" value="GLHYDRLASE35"/>
</dbReference>
<dbReference type="SMART" id="SM00332">
    <property type="entry name" value="PP2Cc"/>
    <property type="match status" value="1"/>
</dbReference>
<evidence type="ECO:0000313" key="12">
    <source>
        <dbReference type="Proteomes" id="UP000827721"/>
    </source>
</evidence>
<dbReference type="InterPro" id="IPR031330">
    <property type="entry name" value="Gly_Hdrlase_35_cat"/>
</dbReference>
<comment type="similarity">
    <text evidence="2 8">Belongs to the glycosyl hydrolase 35 family.</text>
</comment>
<feature type="chain" id="PRO_5046340098" description="Beta-galactosidase" evidence="9">
    <location>
        <begin position="23"/>
        <end position="900"/>
    </location>
</feature>
<organism evidence="11 12">
    <name type="scientific">Xanthoceras sorbifolium</name>
    <dbReference type="NCBI Taxonomy" id="99658"/>
    <lineage>
        <taxon>Eukaryota</taxon>
        <taxon>Viridiplantae</taxon>
        <taxon>Streptophyta</taxon>
        <taxon>Embryophyta</taxon>
        <taxon>Tracheophyta</taxon>
        <taxon>Spermatophyta</taxon>
        <taxon>Magnoliopsida</taxon>
        <taxon>eudicotyledons</taxon>
        <taxon>Gunneridae</taxon>
        <taxon>Pentapetalae</taxon>
        <taxon>rosids</taxon>
        <taxon>malvids</taxon>
        <taxon>Sapindales</taxon>
        <taxon>Sapindaceae</taxon>
        <taxon>Xanthoceroideae</taxon>
        <taxon>Xanthoceras</taxon>
    </lineage>
</organism>
<dbReference type="Gene3D" id="3.20.20.80">
    <property type="entry name" value="Glycosidases"/>
    <property type="match status" value="2"/>
</dbReference>
<dbReference type="InterPro" id="IPR001944">
    <property type="entry name" value="Glycoside_Hdrlase_35"/>
</dbReference>
<comment type="catalytic activity">
    <reaction evidence="1 7">
        <text>Hydrolysis of terminal non-reducing beta-D-galactose residues in beta-D-galactosides.</text>
        <dbReference type="EC" id="3.2.1.23"/>
    </reaction>
</comment>
<dbReference type="Pfam" id="PF01301">
    <property type="entry name" value="Glyco_hydro_35"/>
    <property type="match status" value="2"/>
</dbReference>
<dbReference type="Pfam" id="PF17834">
    <property type="entry name" value="GHD"/>
    <property type="match status" value="1"/>
</dbReference>
<evidence type="ECO:0000256" key="5">
    <source>
        <dbReference type="ARBA" id="ARBA00022801"/>
    </source>
</evidence>
<dbReference type="Pfam" id="PF21467">
    <property type="entry name" value="BetaGal_gal-bd"/>
    <property type="match status" value="1"/>
</dbReference>
<evidence type="ECO:0000256" key="3">
    <source>
        <dbReference type="ARBA" id="ARBA00012756"/>
    </source>
</evidence>
<evidence type="ECO:0000256" key="4">
    <source>
        <dbReference type="ARBA" id="ARBA00022729"/>
    </source>
</evidence>
<proteinExistence type="inferred from homology"/>
<dbReference type="PROSITE" id="PS51746">
    <property type="entry name" value="PPM_2"/>
    <property type="match status" value="1"/>
</dbReference>
<dbReference type="InterPro" id="IPR019801">
    <property type="entry name" value="Glyco_hydro_35_CS"/>
</dbReference>
<dbReference type="SUPFAM" id="SSF49785">
    <property type="entry name" value="Galactose-binding domain-like"/>
    <property type="match status" value="2"/>
</dbReference>
<evidence type="ECO:0000313" key="11">
    <source>
        <dbReference type="EMBL" id="KAH7566943.1"/>
    </source>
</evidence>
<sequence length="900" mass="100997">MLWWWLVAVVIVGEGNWLLVRGGEVTYDGRSLIIDGQRKILFSGSIHYPRSTPQMWPSLIEKAKEGGLNVIQTYVFWNLHEPQPGQYDFSGRYDLVKFIKEIQSQSLYVALRIGPFIESEWTYGGFPFWLHDVPDIVYRSDNEPFKFYMQNFTRKIVELMKSEGLYASQGGPIILSQIENEYQNVEAAFGEKGPSYVVWAAKMAVQLDTGVPWMMCKQTDAPDPVYHGGTNFGRTASAYVITSYYDQAPLDEYGFKRQPKWGHLKDLHAAISLCSTTLLQGLQTNFSLGQLQEAYVFEEETRGCVAFLVNNDGRENATVQFRNLTFQLLPKSISILADCEKEIFNTAKVNTVSNERTTTTSETFNGTDRWEEYRDDIPNFLDTSLKSNTLLEHMNTTKDKSDYLWYTFSFQHNLSCTEPVLHVESLGHVAHAFVNSTYAGAAHGNHDVKGFTMDVPIVLNDGMNNISILSVMVGLPDSGAFLERRFAGLTKVEIHCGEIVLYNFTNYEWGYQVGLLGEKLQIYTEKDLGNANWSKVDISTTQPLTWYKTVFDAPVGDDPIALELGTMGKGEAWVNGQSIGRFWVSFQTSDGNSSQTLYNVPRSFLKPYGNLLVILEEFKGDPVQISLDTISVYIIVSQETSMTRSTRLHHSFDMVMGSFYLPKQTKSKLRHRRRHGEDAHFLCHEKLTIGVADGVGGWLKKGIDSGNYSRELLRNSVTALDSESRGAVNLRRVLEEAFCMTKSEGSSTVCIITLGDDNCLTALNVGDSGFMLFRNSKCVFQSPSQHHGFNHPYQLGNSEFGDGPDIATEIVVQVQSGDVVVAGTDGLIDNMFPYEIEEILSRIEDDKSVCKLARTIAKYASYNATDRYSDSPFSRASKLAGKNRLGGKVDDISVIVAKII</sequence>
<comment type="caution">
    <text evidence="11">The sequence shown here is derived from an EMBL/GenBank/DDBJ whole genome shotgun (WGS) entry which is preliminary data.</text>
</comment>
<dbReference type="Gene3D" id="2.60.120.260">
    <property type="entry name" value="Galactose-binding domain-like"/>
    <property type="match status" value="1"/>
</dbReference>